<feature type="transmembrane region" description="Helical" evidence="17">
    <location>
        <begin position="311"/>
        <end position="333"/>
    </location>
</feature>
<feature type="transmembrane region" description="Helical" evidence="17">
    <location>
        <begin position="345"/>
        <end position="367"/>
    </location>
</feature>
<evidence type="ECO:0000256" key="8">
    <source>
        <dbReference type="ARBA" id="ARBA00023136"/>
    </source>
</evidence>
<dbReference type="Proteomes" id="UP001239167">
    <property type="component" value="Unassembled WGS sequence"/>
</dbReference>
<dbReference type="Pfam" id="PF01098">
    <property type="entry name" value="FTSW_RODA_SPOVE"/>
    <property type="match status" value="1"/>
</dbReference>
<keyword evidence="8 17" id="KW-0472">Membrane</keyword>
<feature type="transmembrane region" description="Helical" evidence="17">
    <location>
        <begin position="170"/>
        <end position="187"/>
    </location>
</feature>
<comment type="caution">
    <text evidence="18">The sequence shown here is derived from an EMBL/GenBank/DDBJ whole genome shotgun (WGS) entry which is preliminary data.</text>
</comment>
<dbReference type="PANTHER" id="PTHR30474:SF2">
    <property type="entry name" value="PEPTIDOGLYCAN GLYCOSYLTRANSFERASE FTSW-RELATED"/>
    <property type="match status" value="1"/>
</dbReference>
<feature type="transmembrane region" description="Helical" evidence="17">
    <location>
        <begin position="82"/>
        <end position="104"/>
    </location>
</feature>
<evidence type="ECO:0000256" key="3">
    <source>
        <dbReference type="ARBA" id="ARBA00022679"/>
    </source>
</evidence>
<evidence type="ECO:0000256" key="15">
    <source>
        <dbReference type="ARBA" id="ARBA00049902"/>
    </source>
</evidence>
<evidence type="ECO:0000256" key="13">
    <source>
        <dbReference type="ARBA" id="ARBA00041418"/>
    </source>
</evidence>
<keyword evidence="4 17" id="KW-0812">Transmembrane</keyword>
<keyword evidence="19" id="KW-1185">Reference proteome</keyword>
<keyword evidence="7 17" id="KW-1133">Transmembrane helix</keyword>
<keyword evidence="3" id="KW-0808">Transferase</keyword>
<evidence type="ECO:0000256" key="10">
    <source>
        <dbReference type="ARBA" id="ARBA00033270"/>
    </source>
</evidence>
<feature type="transmembrane region" description="Helical" evidence="17">
    <location>
        <begin position="20"/>
        <end position="42"/>
    </location>
</feature>
<reference evidence="18 19" key="1">
    <citation type="submission" date="2023-07" db="EMBL/GenBank/DDBJ databases">
        <title>Genomic Encyclopedia of Type Strains, Phase IV (KMG-IV): sequencing the most valuable type-strain genomes for metagenomic binning, comparative biology and taxonomic classification.</title>
        <authorList>
            <person name="Goeker M."/>
        </authorList>
    </citation>
    <scope>NUCLEOTIDE SEQUENCE [LARGE SCALE GENOMIC DNA]</scope>
    <source>
        <strain evidence="18 19">DSM 16980</strain>
    </source>
</reference>
<feature type="transmembrane region" description="Helical" evidence="17">
    <location>
        <begin position="54"/>
        <end position="75"/>
    </location>
</feature>
<dbReference type="EMBL" id="JAUSUE010000027">
    <property type="protein sequence ID" value="MDQ0205038.1"/>
    <property type="molecule type" value="Genomic_DNA"/>
</dbReference>
<keyword evidence="18" id="KW-0132">Cell division</keyword>
<feature type="transmembrane region" description="Helical" evidence="17">
    <location>
        <begin position="148"/>
        <end position="164"/>
    </location>
</feature>
<evidence type="ECO:0000256" key="2">
    <source>
        <dbReference type="ARBA" id="ARBA00022676"/>
    </source>
</evidence>
<dbReference type="GO" id="GO:0051301">
    <property type="term" value="P:cell division"/>
    <property type="evidence" value="ECO:0007669"/>
    <property type="project" value="UniProtKB-KW"/>
</dbReference>
<evidence type="ECO:0000256" key="14">
    <source>
        <dbReference type="ARBA" id="ARBA00044770"/>
    </source>
</evidence>
<evidence type="ECO:0000256" key="16">
    <source>
        <dbReference type="ARBA" id="ARBA00049966"/>
    </source>
</evidence>
<evidence type="ECO:0000256" key="9">
    <source>
        <dbReference type="ARBA" id="ARBA00032370"/>
    </source>
</evidence>
<evidence type="ECO:0000256" key="11">
    <source>
        <dbReference type="ARBA" id="ARBA00038053"/>
    </source>
</evidence>
<sequence>MATGRDSAVKKKFWLNDMEAVFMIMVVLIIIGTINVFSASFITAEMNFDNPYFFLVRHLISIAVGMAAFLLAVNFDYHKLRTFVPFLMFFTLAALMLVLLTGTSVNGAKRWISLGFMQFQPSEIAKIVCIIITASFLGAKIDKGRQISLFNRTFGITLLMAALVELEPDMGTAVLIGGIPVLLHFIAGMKTRLIGYAAVALMVLFAVLVTFQSYRLDRIKSWYDPWSQAQGFGYQTVQSLSAIGSGGIWGMGLGKGVSKYSYLPEAHTDFAFAVFSQENGLLAVLFVFFLYAVLAVYCGKIAKRADEGFGKLLACGIMLLIVGQAAANLYMVIGLLPVVGVPLPFISYGGTSLILNMASIGVLINIGRYAKVFSGKRKSDDIVNRAAIITSRRRLLHRLK</sequence>
<name>A0ABT9YB23_9FIRM</name>
<accession>A0ABT9YB23</accession>
<evidence type="ECO:0000256" key="7">
    <source>
        <dbReference type="ARBA" id="ARBA00022989"/>
    </source>
</evidence>
<keyword evidence="18" id="KW-0131">Cell cycle</keyword>
<keyword evidence="2" id="KW-0328">Glycosyltransferase</keyword>
<keyword evidence="6" id="KW-0573">Peptidoglycan synthesis</keyword>
<comment type="subcellular location">
    <subcellularLocation>
        <location evidence="1">Membrane</location>
        <topology evidence="1">Multi-pass membrane protein</topology>
    </subcellularLocation>
</comment>
<evidence type="ECO:0000313" key="18">
    <source>
        <dbReference type="EMBL" id="MDQ0205038.1"/>
    </source>
</evidence>
<comment type="function">
    <text evidence="16">Peptidoglycan polymerase that is essential for cell division.</text>
</comment>
<feature type="transmembrane region" description="Helical" evidence="17">
    <location>
        <begin position="124"/>
        <end position="141"/>
    </location>
</feature>
<protein>
    <recommendedName>
        <fullName evidence="12">Probable peptidoglycan glycosyltransferase FtsW</fullName>
        <ecNumber evidence="14">2.4.99.28</ecNumber>
    </recommendedName>
    <alternativeName>
        <fullName evidence="13">Cell division protein FtsW</fullName>
    </alternativeName>
    <alternativeName>
        <fullName evidence="10">Cell wall polymerase</fullName>
    </alternativeName>
    <alternativeName>
        <fullName evidence="9">Peptidoglycan polymerase</fullName>
    </alternativeName>
</protein>
<gene>
    <name evidence="18" type="ORF">J2S01_002776</name>
</gene>
<dbReference type="EC" id="2.4.99.28" evidence="14"/>
<feature type="transmembrane region" description="Helical" evidence="17">
    <location>
        <begin position="194"/>
        <end position="214"/>
    </location>
</feature>
<organism evidence="18 19">
    <name type="scientific">Pectinatus haikarae</name>
    <dbReference type="NCBI Taxonomy" id="349096"/>
    <lineage>
        <taxon>Bacteria</taxon>
        <taxon>Bacillati</taxon>
        <taxon>Bacillota</taxon>
        <taxon>Negativicutes</taxon>
        <taxon>Selenomonadales</taxon>
        <taxon>Selenomonadaceae</taxon>
        <taxon>Pectinatus</taxon>
    </lineage>
</organism>
<feature type="transmembrane region" description="Helical" evidence="17">
    <location>
        <begin position="280"/>
        <end position="299"/>
    </location>
</feature>
<evidence type="ECO:0000256" key="12">
    <source>
        <dbReference type="ARBA" id="ARBA00041185"/>
    </source>
</evidence>
<evidence type="ECO:0000256" key="17">
    <source>
        <dbReference type="SAM" id="Phobius"/>
    </source>
</evidence>
<evidence type="ECO:0000256" key="5">
    <source>
        <dbReference type="ARBA" id="ARBA00022960"/>
    </source>
</evidence>
<evidence type="ECO:0000313" key="19">
    <source>
        <dbReference type="Proteomes" id="UP001239167"/>
    </source>
</evidence>
<dbReference type="PANTHER" id="PTHR30474">
    <property type="entry name" value="CELL CYCLE PROTEIN"/>
    <property type="match status" value="1"/>
</dbReference>
<proteinExistence type="inferred from homology"/>
<dbReference type="PROSITE" id="PS00428">
    <property type="entry name" value="FTSW_RODA_SPOVE"/>
    <property type="match status" value="1"/>
</dbReference>
<evidence type="ECO:0000256" key="4">
    <source>
        <dbReference type="ARBA" id="ARBA00022692"/>
    </source>
</evidence>
<dbReference type="InterPro" id="IPR001182">
    <property type="entry name" value="FtsW/RodA"/>
</dbReference>
<comment type="catalytic activity">
    <reaction evidence="15">
        <text>[GlcNAc-(1-&gt;4)-Mur2Ac(oyl-L-Ala-gamma-D-Glu-L-Lys-D-Ala-D-Ala)](n)-di-trans,octa-cis-undecaprenyl diphosphate + beta-D-GlcNAc-(1-&gt;4)-Mur2Ac(oyl-L-Ala-gamma-D-Glu-L-Lys-D-Ala-D-Ala)-di-trans,octa-cis-undecaprenyl diphosphate = [GlcNAc-(1-&gt;4)-Mur2Ac(oyl-L-Ala-gamma-D-Glu-L-Lys-D-Ala-D-Ala)](n+1)-di-trans,octa-cis-undecaprenyl diphosphate + di-trans,octa-cis-undecaprenyl diphosphate + H(+)</text>
        <dbReference type="Rhea" id="RHEA:23708"/>
        <dbReference type="Rhea" id="RHEA-COMP:9602"/>
        <dbReference type="Rhea" id="RHEA-COMP:9603"/>
        <dbReference type="ChEBI" id="CHEBI:15378"/>
        <dbReference type="ChEBI" id="CHEBI:58405"/>
        <dbReference type="ChEBI" id="CHEBI:60033"/>
        <dbReference type="ChEBI" id="CHEBI:78435"/>
        <dbReference type="EC" id="2.4.99.28"/>
    </reaction>
</comment>
<evidence type="ECO:0000256" key="1">
    <source>
        <dbReference type="ARBA" id="ARBA00004141"/>
    </source>
</evidence>
<evidence type="ECO:0000256" key="6">
    <source>
        <dbReference type="ARBA" id="ARBA00022984"/>
    </source>
</evidence>
<dbReference type="RefSeq" id="WP_307225307.1">
    <property type="nucleotide sequence ID" value="NZ_CP116940.1"/>
</dbReference>
<comment type="similarity">
    <text evidence="11">Belongs to the SEDS family. FtsW subfamily.</text>
</comment>
<keyword evidence="5" id="KW-0133">Cell shape</keyword>
<dbReference type="InterPro" id="IPR018365">
    <property type="entry name" value="Cell_cycle_FtsW-rel_CS"/>
</dbReference>